<dbReference type="SUPFAM" id="SSF53448">
    <property type="entry name" value="Nucleotide-diphospho-sugar transferases"/>
    <property type="match status" value="1"/>
</dbReference>
<dbReference type="InterPro" id="IPR001173">
    <property type="entry name" value="Glyco_trans_2-like"/>
</dbReference>
<keyword evidence="1" id="KW-0472">Membrane</keyword>
<dbReference type="PANTHER" id="PTHR48090:SF7">
    <property type="entry name" value="RFBJ PROTEIN"/>
    <property type="match status" value="1"/>
</dbReference>
<feature type="domain" description="Glycosyltransferase 2-like" evidence="2">
    <location>
        <begin position="11"/>
        <end position="122"/>
    </location>
</feature>
<evidence type="ECO:0000256" key="1">
    <source>
        <dbReference type="SAM" id="Phobius"/>
    </source>
</evidence>
<evidence type="ECO:0000313" key="3">
    <source>
        <dbReference type="EMBL" id="MFH8134992.1"/>
    </source>
</evidence>
<comment type="caution">
    <text evidence="3">The sequence shown here is derived from an EMBL/GenBank/DDBJ whole genome shotgun (WGS) entry which is preliminary data.</text>
</comment>
<keyword evidence="1" id="KW-1133">Transmembrane helix</keyword>
<proteinExistence type="predicted"/>
<dbReference type="CDD" id="cd04179">
    <property type="entry name" value="DPM_DPG-synthase_like"/>
    <property type="match status" value="1"/>
</dbReference>
<feature type="transmembrane region" description="Helical" evidence="1">
    <location>
        <begin position="231"/>
        <end position="256"/>
    </location>
</feature>
<sequence length="319" mass="35653">MVIKENYNIAVVIPCYNEGISIRKVVADFKKYLPEAEVFVFDNNSIDNTIIEASEAGARVFSVKEQGKGNVVRRMFADVEADIYIMIDGDATYDVACAPIMIEKLINERLDMVVGVRKHDDNLAYRLGHTFGNKMLTSCVKSIFGGDFSDMLSGYRVFSSRYAKSFPAMARGFETETELTVHALELRMPYDEYETYYAARMEGSSSKLSTYKDGIKILKMIIKLYSSERPLAFFGIISAILFLAGILLSLPLVTYYLETGLVPRLPTALLSTGLVIISTLSFLAGLLLENVTLSRREIKRLAYLSVPVVKRGKSNADKD</sequence>
<reference evidence="3 4" key="1">
    <citation type="submission" date="2024-08" db="EMBL/GenBank/DDBJ databases">
        <title>Pantoea ronii - a newly identified human opportunistic pathogen.</title>
        <authorList>
            <person name="Keidar-Friedman D."/>
            <person name="Sorek N."/>
            <person name="Leshin-Carmel D."/>
            <person name="Tsur A."/>
            <person name="Amsalem M."/>
            <person name="Tolkach D."/>
            <person name="Brosh-Nissimov T."/>
        </authorList>
    </citation>
    <scope>NUCLEOTIDE SEQUENCE [LARGE SCALE GENOMIC DNA]</scope>
    <source>
        <strain evidence="3 4">AA23256</strain>
    </source>
</reference>
<dbReference type="Gene3D" id="3.90.550.10">
    <property type="entry name" value="Spore Coat Polysaccharide Biosynthesis Protein SpsA, Chain A"/>
    <property type="match status" value="1"/>
</dbReference>
<name>A0ABW7PXM5_9GAMM</name>
<dbReference type="Pfam" id="PF00535">
    <property type="entry name" value="Glycos_transf_2"/>
    <property type="match status" value="1"/>
</dbReference>
<dbReference type="InterPro" id="IPR050256">
    <property type="entry name" value="Glycosyltransferase_2"/>
</dbReference>
<dbReference type="PANTHER" id="PTHR48090">
    <property type="entry name" value="UNDECAPRENYL-PHOSPHATE 4-DEOXY-4-FORMAMIDO-L-ARABINOSE TRANSFERASE-RELATED"/>
    <property type="match status" value="1"/>
</dbReference>
<accession>A0ABW7PXM5</accession>
<evidence type="ECO:0000313" key="4">
    <source>
        <dbReference type="Proteomes" id="UP001611251"/>
    </source>
</evidence>
<dbReference type="RefSeq" id="WP_397215265.1">
    <property type="nucleotide sequence ID" value="NZ_JBGFSN010000004.1"/>
</dbReference>
<evidence type="ECO:0000259" key="2">
    <source>
        <dbReference type="Pfam" id="PF00535"/>
    </source>
</evidence>
<keyword evidence="4" id="KW-1185">Reference proteome</keyword>
<gene>
    <name evidence="3" type="ORF">ABU178_12525</name>
</gene>
<dbReference type="EMBL" id="JBGFSN010000004">
    <property type="protein sequence ID" value="MFH8134992.1"/>
    <property type="molecule type" value="Genomic_DNA"/>
</dbReference>
<protein>
    <submittedName>
        <fullName evidence="3">Glycosyltransferase family 2 protein</fullName>
    </submittedName>
</protein>
<dbReference type="InterPro" id="IPR029044">
    <property type="entry name" value="Nucleotide-diphossugar_trans"/>
</dbReference>
<keyword evidence="1" id="KW-0812">Transmembrane</keyword>
<feature type="transmembrane region" description="Helical" evidence="1">
    <location>
        <begin position="268"/>
        <end position="288"/>
    </location>
</feature>
<dbReference type="Proteomes" id="UP001611251">
    <property type="component" value="Unassembled WGS sequence"/>
</dbReference>
<organism evidence="3 4">
    <name type="scientific">Pantoea osteomyelitidis</name>
    <dbReference type="NCBI Taxonomy" id="3230026"/>
    <lineage>
        <taxon>Bacteria</taxon>
        <taxon>Pseudomonadati</taxon>
        <taxon>Pseudomonadota</taxon>
        <taxon>Gammaproteobacteria</taxon>
        <taxon>Enterobacterales</taxon>
        <taxon>Erwiniaceae</taxon>
        <taxon>Pantoea</taxon>
    </lineage>
</organism>